<dbReference type="InterPro" id="IPR000701">
    <property type="entry name" value="SuccDH_FuR_B_TM-su"/>
</dbReference>
<dbReference type="GO" id="GO:0046872">
    <property type="term" value="F:metal ion binding"/>
    <property type="evidence" value="ECO:0007669"/>
    <property type="project" value="UniProtKB-KW"/>
</dbReference>
<dbReference type="InterPro" id="IPR018495">
    <property type="entry name" value="Succ_DH_cyt_bsu_CS"/>
</dbReference>
<evidence type="ECO:0000313" key="9">
    <source>
        <dbReference type="EMBL" id="SVA43422.1"/>
    </source>
</evidence>
<dbReference type="GO" id="GO:0009055">
    <property type="term" value="F:electron transfer activity"/>
    <property type="evidence" value="ECO:0007669"/>
    <property type="project" value="InterPro"/>
</dbReference>
<dbReference type="AlphaFoldDB" id="A0A381VT09"/>
<evidence type="ECO:0000256" key="2">
    <source>
        <dbReference type="ARBA" id="ARBA00022617"/>
    </source>
</evidence>
<organism evidence="9">
    <name type="scientific">marine metagenome</name>
    <dbReference type="NCBI Taxonomy" id="408172"/>
    <lineage>
        <taxon>unclassified sequences</taxon>
        <taxon>metagenomes</taxon>
        <taxon>ecological metagenomes</taxon>
    </lineage>
</organism>
<reference evidence="9" key="1">
    <citation type="submission" date="2018-05" db="EMBL/GenBank/DDBJ databases">
        <authorList>
            <person name="Lanie J.A."/>
            <person name="Ng W.-L."/>
            <person name="Kazmierczak K.M."/>
            <person name="Andrzejewski T.M."/>
            <person name="Davidsen T.M."/>
            <person name="Wayne K.J."/>
            <person name="Tettelin H."/>
            <person name="Glass J.I."/>
            <person name="Rusch D."/>
            <person name="Podicherti R."/>
            <person name="Tsui H.-C.T."/>
            <person name="Winkler M.E."/>
        </authorList>
    </citation>
    <scope>NUCLEOTIDE SEQUENCE</scope>
</reference>
<evidence type="ECO:0000256" key="5">
    <source>
        <dbReference type="ARBA" id="ARBA00022989"/>
    </source>
</evidence>
<feature type="transmembrane region" description="Helical" evidence="8">
    <location>
        <begin position="67"/>
        <end position="87"/>
    </location>
</feature>
<dbReference type="Gene3D" id="1.20.1300.10">
    <property type="entry name" value="Fumarate reductase/succinate dehydrogenase, transmembrane subunit"/>
    <property type="match status" value="1"/>
</dbReference>
<dbReference type="InterPro" id="IPR034804">
    <property type="entry name" value="SQR/QFR_C/D"/>
</dbReference>
<evidence type="ECO:0000256" key="6">
    <source>
        <dbReference type="ARBA" id="ARBA00023004"/>
    </source>
</evidence>
<name>A0A381VT09_9ZZZZ</name>
<keyword evidence="4" id="KW-0479">Metal-binding</keyword>
<dbReference type="Pfam" id="PF01127">
    <property type="entry name" value="Sdh_cyt"/>
    <property type="match status" value="1"/>
</dbReference>
<gene>
    <name evidence="9" type="ORF">METZ01_LOCUS96276</name>
</gene>
<comment type="subcellular location">
    <subcellularLocation>
        <location evidence="1">Membrane</location>
        <topology evidence="1">Multi-pass membrane protein</topology>
    </subcellularLocation>
</comment>
<evidence type="ECO:0000256" key="3">
    <source>
        <dbReference type="ARBA" id="ARBA00022692"/>
    </source>
</evidence>
<protein>
    <recommendedName>
        <fullName evidence="10">Succinate dehydrogenase cytochrome b556 subunit</fullName>
    </recommendedName>
</protein>
<dbReference type="PROSITE" id="PS01000">
    <property type="entry name" value="SDH_CYT_1"/>
    <property type="match status" value="1"/>
</dbReference>
<feature type="transmembrane region" description="Helical" evidence="8">
    <location>
        <begin position="20"/>
        <end position="46"/>
    </location>
</feature>
<keyword evidence="3 8" id="KW-0812">Transmembrane</keyword>
<sequence length="129" mass="14645">MKEEDKRPIYLNLLATDLPIIGVSSILHRISGFALFCIFITSVWMLDRSLSSEGEFLSLVADLKNLLALKTIFYLFLVGFLYHSLLGIKKVLSDFFGIGEELKSGTIISWIYNLIFLLVASFLFVKIFV</sequence>
<accession>A0A381VT09</accession>
<dbReference type="CDD" id="cd03499">
    <property type="entry name" value="SQR_TypeC_SdhC"/>
    <property type="match status" value="1"/>
</dbReference>
<evidence type="ECO:0000256" key="4">
    <source>
        <dbReference type="ARBA" id="ARBA00022723"/>
    </source>
</evidence>
<dbReference type="GO" id="GO:0006099">
    <property type="term" value="P:tricarboxylic acid cycle"/>
    <property type="evidence" value="ECO:0007669"/>
    <property type="project" value="InterPro"/>
</dbReference>
<keyword evidence="2" id="KW-0349">Heme</keyword>
<evidence type="ECO:0000256" key="7">
    <source>
        <dbReference type="ARBA" id="ARBA00023136"/>
    </source>
</evidence>
<dbReference type="InterPro" id="IPR014314">
    <property type="entry name" value="Succ_DH_cytb556"/>
</dbReference>
<dbReference type="PIRSF" id="PIRSF000178">
    <property type="entry name" value="SDH_cyt_b560"/>
    <property type="match status" value="1"/>
</dbReference>
<dbReference type="SUPFAM" id="SSF81343">
    <property type="entry name" value="Fumarate reductase respiratory complex transmembrane subunits"/>
    <property type="match status" value="1"/>
</dbReference>
<keyword evidence="7 8" id="KW-0472">Membrane</keyword>
<keyword evidence="5 8" id="KW-1133">Transmembrane helix</keyword>
<keyword evidence="6" id="KW-0408">Iron</keyword>
<dbReference type="EMBL" id="UINC01009694">
    <property type="protein sequence ID" value="SVA43422.1"/>
    <property type="molecule type" value="Genomic_DNA"/>
</dbReference>
<evidence type="ECO:0008006" key="10">
    <source>
        <dbReference type="Google" id="ProtNLM"/>
    </source>
</evidence>
<evidence type="ECO:0000256" key="1">
    <source>
        <dbReference type="ARBA" id="ARBA00004141"/>
    </source>
</evidence>
<dbReference type="GO" id="GO:0016020">
    <property type="term" value="C:membrane"/>
    <property type="evidence" value="ECO:0007669"/>
    <property type="project" value="UniProtKB-SubCell"/>
</dbReference>
<dbReference type="NCBIfam" id="TIGR02970">
    <property type="entry name" value="succ_dehyd_cytB"/>
    <property type="match status" value="1"/>
</dbReference>
<evidence type="ECO:0000256" key="8">
    <source>
        <dbReference type="SAM" id="Phobius"/>
    </source>
</evidence>
<feature type="transmembrane region" description="Helical" evidence="8">
    <location>
        <begin position="107"/>
        <end position="128"/>
    </location>
</feature>
<proteinExistence type="predicted"/>